<evidence type="ECO:0000313" key="2">
    <source>
        <dbReference type="Proteomes" id="UP000184420"/>
    </source>
</evidence>
<evidence type="ECO:0008006" key="3">
    <source>
        <dbReference type="Google" id="ProtNLM"/>
    </source>
</evidence>
<dbReference type="Proteomes" id="UP000184420">
    <property type="component" value="Unassembled WGS sequence"/>
</dbReference>
<dbReference type="PROSITE" id="PS51257">
    <property type="entry name" value="PROKAR_LIPOPROTEIN"/>
    <property type="match status" value="1"/>
</dbReference>
<dbReference type="EMBL" id="FRBL01000002">
    <property type="protein sequence ID" value="SHL13456.1"/>
    <property type="molecule type" value="Genomic_DNA"/>
</dbReference>
<evidence type="ECO:0000313" key="1">
    <source>
        <dbReference type="EMBL" id="SHL13456.1"/>
    </source>
</evidence>
<dbReference type="AlphaFoldDB" id="A0A1M6Y5B9"/>
<proteinExistence type="predicted"/>
<dbReference type="STRING" id="1419482.SAMN05444266_102159"/>
<keyword evidence="2" id="KW-1185">Reference proteome</keyword>
<dbReference type="RefSeq" id="WP_073078789.1">
    <property type="nucleotide sequence ID" value="NZ_FRBL01000002.1"/>
</dbReference>
<reference evidence="1 2" key="1">
    <citation type="submission" date="2016-11" db="EMBL/GenBank/DDBJ databases">
        <authorList>
            <person name="Jaros S."/>
            <person name="Januszkiewicz K."/>
            <person name="Wedrychowicz H."/>
        </authorList>
    </citation>
    <scope>NUCLEOTIDE SEQUENCE [LARGE SCALE GENOMIC DNA]</scope>
    <source>
        <strain evidence="1 2">DSM 27406</strain>
    </source>
</reference>
<gene>
    <name evidence="1" type="ORF">SAMN05444266_102159</name>
</gene>
<dbReference type="OrthoDB" id="736172at2"/>
<accession>A0A1M6Y5B9</accession>
<sequence>MFSFSKKLLYTALSVAMIGGISSCTRYYENDLIVSNDGEQSDKYAIWLQLGSWPNTAQYVLGASSLSSGAVNLKGNGAEVTSKADYGIIPHKGFYYYPSTSATTGRFTKFQLSNNNLGIVKEVPFTYQSGISGYAFANDTTLIMVGTNGANSKVLCSVVNTNTLEIRNQELPVNPIPVGFTGVKTRNATYANGRLYVTIAYTATWPAPEYPAAITAIYDFPSLTPVKQLEDNRSASMGQSNMWMQGTHVDEKGDIYELAQPVGASVTLPSAIYRIRNGAAEYDASYFFNLNTTLGGAAVALYGIGYGKAIVKYKALPDDGTDAGHIFGYAVIDLPSARLLRKLNELPLDKGEMLETVTRDGNTVYIMVNAESEKDYVWMYDIATDQATPGLEVVGGYDYMLRVDKLK</sequence>
<protein>
    <recommendedName>
        <fullName evidence="3">DUF4374 domain-containing protein</fullName>
    </recommendedName>
</protein>
<name>A0A1M6Y5B9_9BACT</name>
<organism evidence="1 2">
    <name type="scientific">Chitinophaga jiangningensis</name>
    <dbReference type="NCBI Taxonomy" id="1419482"/>
    <lineage>
        <taxon>Bacteria</taxon>
        <taxon>Pseudomonadati</taxon>
        <taxon>Bacteroidota</taxon>
        <taxon>Chitinophagia</taxon>
        <taxon>Chitinophagales</taxon>
        <taxon>Chitinophagaceae</taxon>
        <taxon>Chitinophaga</taxon>
    </lineage>
</organism>